<feature type="domain" description="Cupin type-2" evidence="1">
    <location>
        <begin position="48"/>
        <end position="108"/>
    </location>
</feature>
<dbReference type="InterPro" id="IPR011051">
    <property type="entry name" value="RmlC_Cupin_sf"/>
</dbReference>
<name>A0A0F7W1F5_STRLW</name>
<dbReference type="InterPro" id="IPR013096">
    <property type="entry name" value="Cupin_2"/>
</dbReference>
<evidence type="ECO:0000313" key="2">
    <source>
        <dbReference type="EMBL" id="CQR65800.1"/>
    </source>
</evidence>
<dbReference type="EMBL" id="LN831790">
    <property type="protein sequence ID" value="CQR65800.1"/>
    <property type="molecule type" value="Genomic_DNA"/>
</dbReference>
<dbReference type="RefSeq" id="WP_029387231.1">
    <property type="nucleotide sequence ID" value="NZ_AZSD01000516.1"/>
</dbReference>
<sequence>MSTRSLENALVVPADEAEVVGLAGGSAFRLLADGDATDGALGVNRLSLVTGADGARPHYHRRSSEMFFVLDGTASFLLGERLETVDGGGLVVVPPGLPHAFGAAPGATTDLLVVAAPGVERFGYFRRLAGIARGEQTFEDLLPEQERYDVHFVDDTLWRSARAH</sequence>
<dbReference type="Proteomes" id="UP000035016">
    <property type="component" value="Chromosome Chromosome"/>
</dbReference>
<dbReference type="InterPro" id="IPR014710">
    <property type="entry name" value="RmlC-like_jellyroll"/>
</dbReference>
<dbReference type="Gene3D" id="2.60.120.10">
    <property type="entry name" value="Jelly Rolls"/>
    <property type="match status" value="1"/>
</dbReference>
<dbReference type="SUPFAM" id="SSF51182">
    <property type="entry name" value="RmlC-like cupins"/>
    <property type="match status" value="1"/>
</dbReference>
<dbReference type="KEGG" id="sle:sle_63460"/>
<dbReference type="AlphaFoldDB" id="A0A0F7W1F5"/>
<gene>
    <name evidence="2" type="primary">sle_63460</name>
</gene>
<evidence type="ECO:0000259" key="1">
    <source>
        <dbReference type="Pfam" id="PF07883"/>
    </source>
</evidence>
<dbReference type="PANTHER" id="PTHR36440:SF1">
    <property type="entry name" value="PUTATIVE (AFU_ORTHOLOGUE AFUA_8G07350)-RELATED"/>
    <property type="match status" value="1"/>
</dbReference>
<protein>
    <recommendedName>
        <fullName evidence="1">Cupin type-2 domain-containing protein</fullName>
    </recommendedName>
</protein>
<proteinExistence type="predicted"/>
<reference evidence="2 3" key="1">
    <citation type="submission" date="2015-02" db="EMBL/GenBank/DDBJ databases">
        <authorList>
            <person name="Gomez-Escribano P.J."/>
        </authorList>
    </citation>
    <scope>NUCLEOTIDE SEQUENCE [LARGE SCALE GENOMIC DNA]</scope>
    <source>
        <strain evidence="3">C34 (DSM 42122 / NRRL B-24963)</strain>
    </source>
</reference>
<organism evidence="2 3">
    <name type="scientific">Streptomyces leeuwenhoekii</name>
    <dbReference type="NCBI Taxonomy" id="1437453"/>
    <lineage>
        <taxon>Bacteria</taxon>
        <taxon>Bacillati</taxon>
        <taxon>Actinomycetota</taxon>
        <taxon>Actinomycetes</taxon>
        <taxon>Kitasatosporales</taxon>
        <taxon>Streptomycetaceae</taxon>
        <taxon>Streptomyces</taxon>
    </lineage>
</organism>
<dbReference type="Pfam" id="PF07883">
    <property type="entry name" value="Cupin_2"/>
    <property type="match status" value="1"/>
</dbReference>
<dbReference type="PANTHER" id="PTHR36440">
    <property type="entry name" value="PUTATIVE (AFU_ORTHOLOGUE AFUA_8G07350)-RELATED"/>
    <property type="match status" value="1"/>
</dbReference>
<accession>A0A0F7W1F5</accession>
<evidence type="ECO:0000313" key="3">
    <source>
        <dbReference type="Proteomes" id="UP000035016"/>
    </source>
</evidence>
<dbReference type="InterPro" id="IPR053146">
    <property type="entry name" value="QDO-like"/>
</dbReference>